<sequence length="505" mass="54268">MHRILIPLAAFVLASPALALAQDKPTAENIMAIQDALVWTGDYQGPLDGGLGASTLTALKAFQARENSPGKGRILSADVKKLAELSGAAKKEAGWSLAIDGKNNVVLWLPRALLTAESDASGGRGFASGDGKIALSVFTSPDALNALHAKAKTGERIVDEALDKQRSIVIGAERDKEFFGFATLAKSGTKGFRLAYPASEAPRLRPMAYAIANGFVADPGAPIAKKTVRNVPSFIGAFRFDATERPYAYGSIDVEERTVTIAGPDFVANLTAGDPPPPPDAKPQKRKRRPERDEPFVPQLTIYSEGKHLFEVSDPAWLTHFSDIRIVELDKGNASPEVMLTSFTDGAHCCTLLTIFSAQSDGSWTRIDGGSFDGSPDFPQDLNGDGVFELVNTDNAFLTAFGCYECSYAPDEIRRLDGNRLVDVSADAAFQNRHRAKLGEMWNRGWEDGAIGSEGFLAGFVATAQRTGDGDAAWAFVDANHVPPKKATEAPFAERLKVFLSGRNY</sequence>
<reference evidence="3 4" key="1">
    <citation type="submission" date="2020-08" db="EMBL/GenBank/DDBJ databases">
        <title>Genome sequence of Rhizobiales bacterium strain IZ6.</title>
        <authorList>
            <person name="Nakai R."/>
            <person name="Naganuma T."/>
        </authorList>
    </citation>
    <scope>NUCLEOTIDE SEQUENCE [LARGE SCALE GENOMIC DNA]</scope>
    <source>
        <strain evidence="3 4">IZ6</strain>
    </source>
</reference>
<evidence type="ECO:0000256" key="1">
    <source>
        <dbReference type="SAM" id="MobiDB-lite"/>
    </source>
</evidence>
<evidence type="ECO:0000313" key="3">
    <source>
        <dbReference type="EMBL" id="BCJ91714.1"/>
    </source>
</evidence>
<dbReference type="SUPFAM" id="SSF47090">
    <property type="entry name" value="PGBD-like"/>
    <property type="match status" value="1"/>
</dbReference>
<feature type="signal peptide" evidence="2">
    <location>
        <begin position="1"/>
        <end position="21"/>
    </location>
</feature>
<evidence type="ECO:0000313" key="4">
    <source>
        <dbReference type="Proteomes" id="UP000515317"/>
    </source>
</evidence>
<feature type="chain" id="PRO_5027829426" description="Peptidoglycan binding-like domain-containing protein" evidence="2">
    <location>
        <begin position="22"/>
        <end position="505"/>
    </location>
</feature>
<dbReference type="InterPro" id="IPR036366">
    <property type="entry name" value="PGBDSf"/>
</dbReference>
<dbReference type="KEGG" id="tso:IZ6_24490"/>
<protein>
    <recommendedName>
        <fullName evidence="5">Peptidoglycan binding-like domain-containing protein</fullName>
    </recommendedName>
</protein>
<name>A0A6S6QMM4_9HYPH</name>
<evidence type="ECO:0008006" key="5">
    <source>
        <dbReference type="Google" id="ProtNLM"/>
    </source>
</evidence>
<dbReference type="EMBL" id="AP023361">
    <property type="protein sequence ID" value="BCJ91714.1"/>
    <property type="molecule type" value="Genomic_DNA"/>
</dbReference>
<keyword evidence="4" id="KW-1185">Reference proteome</keyword>
<gene>
    <name evidence="3" type="ORF">IZ6_24490</name>
</gene>
<dbReference type="Gene3D" id="1.10.101.10">
    <property type="entry name" value="PGBD-like superfamily/PGBD"/>
    <property type="match status" value="1"/>
</dbReference>
<dbReference type="RefSeq" id="WP_222875339.1">
    <property type="nucleotide sequence ID" value="NZ_AP023361.1"/>
</dbReference>
<organism evidence="3 4">
    <name type="scientific">Terrihabitans soli</name>
    <dbReference type="NCBI Taxonomy" id="708113"/>
    <lineage>
        <taxon>Bacteria</taxon>
        <taxon>Pseudomonadati</taxon>
        <taxon>Pseudomonadota</taxon>
        <taxon>Alphaproteobacteria</taxon>
        <taxon>Hyphomicrobiales</taxon>
        <taxon>Terrihabitans</taxon>
    </lineage>
</organism>
<dbReference type="InterPro" id="IPR036365">
    <property type="entry name" value="PGBD-like_sf"/>
</dbReference>
<accession>A0A6S6QMM4</accession>
<keyword evidence="2" id="KW-0732">Signal</keyword>
<dbReference type="AlphaFoldDB" id="A0A6S6QMM4"/>
<evidence type="ECO:0000256" key="2">
    <source>
        <dbReference type="SAM" id="SignalP"/>
    </source>
</evidence>
<feature type="region of interest" description="Disordered" evidence="1">
    <location>
        <begin position="267"/>
        <end position="297"/>
    </location>
</feature>
<dbReference type="Proteomes" id="UP000515317">
    <property type="component" value="Chromosome"/>
</dbReference>
<proteinExistence type="predicted"/>